<reference evidence="9" key="1">
    <citation type="journal article" date="2019" name="Int. J. Syst. Evol. Microbiol.">
        <title>The Global Catalogue of Microorganisms (GCM) 10K type strain sequencing project: providing services to taxonomists for standard genome sequencing and annotation.</title>
        <authorList>
            <consortium name="The Broad Institute Genomics Platform"/>
            <consortium name="The Broad Institute Genome Sequencing Center for Infectious Disease"/>
            <person name="Wu L."/>
            <person name="Ma J."/>
        </authorList>
    </citation>
    <scope>NUCLEOTIDE SEQUENCE [LARGE SCALE GENOMIC DNA]</scope>
    <source>
        <strain evidence="9">JCM 31890</strain>
    </source>
</reference>
<dbReference type="InterPro" id="IPR003660">
    <property type="entry name" value="HAMP_dom"/>
</dbReference>
<dbReference type="SUPFAM" id="SSF58104">
    <property type="entry name" value="Methyl-accepting chemotaxis protein (MCP) signaling domain"/>
    <property type="match status" value="1"/>
</dbReference>
<keyword evidence="5" id="KW-0812">Transmembrane</keyword>
<keyword evidence="5" id="KW-0472">Membrane</keyword>
<sequence>MDGTYPGEIMFSARSSSIAFKLSLAALLSLCAVLLVVMGVVSALIWSNVASLARSEVQQVAAQVRMLVQAFDETAQEQAKRDFVLFRSVFGGTFERSERPGADGKPEVVLTHQGDVLNGNFEVVDRFTVDSMGGVATIFARTGDDFVRVTTSLKKQDGERAYKTLLDRKHPAYALMLEGKTYIGRATLFGREYMTVYEPIRQGNDIVGILFIGSDIGTVTNKLGAIMGSQKLQGQGAVYAVQLGTGPTRGRLTAGPEASKAPLDEKNPATQAWIQAVESAGASGVVASDWSPLARDQAPLERMLAVERYQPWNWVIVAEVPEAQLTASAGHVLLWLWAGVACSLVLLTLVLTFATRRMIGQPLRTLGDALGQLAQGDLRRPVALNRRDEMGALAQSMEGFRQRLAGSLQTVRRNADSVAAASVEIAQGNQDLSGRTETQASALEQTAASMEQLGSTTQHNAENAAQASQLAAQASAVAVEGGAAVTRMVQTMHEIHTSSQRIADIVGVIDGIAFQTNILALNAAVEAARAGDQGRGFAVVAAEVRNLAQRTAAEAKAIKELIGSSSAKVQQGSELADQTGQSMHKVVESIRKVTDMVSEISAANREQTASVGQVGQAVASIDQTTQQNAALVEEMAAAAGSLRTQAQQMVEAVSFFQLGATATGESDGPLEDQVGPRQAGRVLPALSATERG</sequence>
<dbReference type="InterPro" id="IPR051310">
    <property type="entry name" value="MCP_chemotaxis"/>
</dbReference>
<dbReference type="PROSITE" id="PS50111">
    <property type="entry name" value="CHEMOTAXIS_TRANSDUC_2"/>
    <property type="match status" value="1"/>
</dbReference>
<dbReference type="SMART" id="SM00304">
    <property type="entry name" value="HAMP"/>
    <property type="match status" value="1"/>
</dbReference>
<evidence type="ECO:0000313" key="9">
    <source>
        <dbReference type="Proteomes" id="UP001501788"/>
    </source>
</evidence>
<dbReference type="CDD" id="cd06225">
    <property type="entry name" value="HAMP"/>
    <property type="match status" value="1"/>
</dbReference>
<dbReference type="PANTHER" id="PTHR43531:SF14">
    <property type="entry name" value="METHYL-ACCEPTING CHEMOTAXIS PROTEIN I-RELATED"/>
    <property type="match status" value="1"/>
</dbReference>
<dbReference type="SMART" id="SM00283">
    <property type="entry name" value="MA"/>
    <property type="match status" value="1"/>
</dbReference>
<feature type="transmembrane region" description="Helical" evidence="5">
    <location>
        <begin position="334"/>
        <end position="354"/>
    </location>
</feature>
<dbReference type="RefSeq" id="WP_345061608.1">
    <property type="nucleotide sequence ID" value="NZ_BAABEX010000007.1"/>
</dbReference>
<dbReference type="SUPFAM" id="SSF103190">
    <property type="entry name" value="Sensory domain-like"/>
    <property type="match status" value="1"/>
</dbReference>
<accession>A0ABP8L2J5</accession>
<protein>
    <submittedName>
        <fullName evidence="8">Methyl-accepting chemotaxis protein</fullName>
    </submittedName>
</protein>
<keyword evidence="1" id="KW-0488">Methylation</keyword>
<name>A0ABP8L2J5_9BURK</name>
<dbReference type="InterPro" id="IPR004089">
    <property type="entry name" value="MCPsignal_dom"/>
</dbReference>
<dbReference type="EMBL" id="BAABEX010000007">
    <property type="protein sequence ID" value="GAA4420868.1"/>
    <property type="molecule type" value="Genomic_DNA"/>
</dbReference>
<dbReference type="Pfam" id="PF00015">
    <property type="entry name" value="MCPsignal"/>
    <property type="match status" value="1"/>
</dbReference>
<comment type="similarity">
    <text evidence="2">Belongs to the methyl-accepting chemotaxis (MCP) protein family.</text>
</comment>
<evidence type="ECO:0000259" key="7">
    <source>
        <dbReference type="PROSITE" id="PS50885"/>
    </source>
</evidence>
<evidence type="ECO:0000259" key="6">
    <source>
        <dbReference type="PROSITE" id="PS50111"/>
    </source>
</evidence>
<dbReference type="Pfam" id="PF17201">
    <property type="entry name" value="Cache_3-Cache_2"/>
    <property type="match status" value="1"/>
</dbReference>
<dbReference type="InterPro" id="IPR033462">
    <property type="entry name" value="Cache_3-Cache_2"/>
</dbReference>
<feature type="region of interest" description="Disordered" evidence="4">
    <location>
        <begin position="664"/>
        <end position="692"/>
    </location>
</feature>
<evidence type="ECO:0000256" key="2">
    <source>
        <dbReference type="ARBA" id="ARBA00029447"/>
    </source>
</evidence>
<dbReference type="CDD" id="cd11386">
    <property type="entry name" value="MCP_signal"/>
    <property type="match status" value="1"/>
</dbReference>
<dbReference type="PANTHER" id="PTHR43531">
    <property type="entry name" value="PROTEIN ICFG"/>
    <property type="match status" value="1"/>
</dbReference>
<feature type="domain" description="Methyl-accepting transducer" evidence="6">
    <location>
        <begin position="414"/>
        <end position="643"/>
    </location>
</feature>
<evidence type="ECO:0000256" key="3">
    <source>
        <dbReference type="PROSITE-ProRule" id="PRU00284"/>
    </source>
</evidence>
<dbReference type="PROSITE" id="PS50885">
    <property type="entry name" value="HAMP"/>
    <property type="match status" value="1"/>
</dbReference>
<dbReference type="Proteomes" id="UP001501788">
    <property type="component" value="Unassembled WGS sequence"/>
</dbReference>
<evidence type="ECO:0000256" key="1">
    <source>
        <dbReference type="ARBA" id="ARBA00022481"/>
    </source>
</evidence>
<dbReference type="Gene3D" id="1.10.287.950">
    <property type="entry name" value="Methyl-accepting chemotaxis protein"/>
    <property type="match status" value="1"/>
</dbReference>
<dbReference type="Pfam" id="PF00672">
    <property type="entry name" value="HAMP"/>
    <property type="match status" value="1"/>
</dbReference>
<keyword evidence="5" id="KW-1133">Transmembrane helix</keyword>
<comment type="caution">
    <text evidence="8">The sequence shown here is derived from an EMBL/GenBank/DDBJ whole genome shotgun (WGS) entry which is preliminary data.</text>
</comment>
<proteinExistence type="inferred from homology"/>
<keyword evidence="3" id="KW-0807">Transducer</keyword>
<evidence type="ECO:0000313" key="8">
    <source>
        <dbReference type="EMBL" id="GAA4420868.1"/>
    </source>
</evidence>
<evidence type="ECO:0000256" key="5">
    <source>
        <dbReference type="SAM" id="Phobius"/>
    </source>
</evidence>
<feature type="domain" description="HAMP" evidence="7">
    <location>
        <begin position="357"/>
        <end position="409"/>
    </location>
</feature>
<evidence type="ECO:0000256" key="4">
    <source>
        <dbReference type="SAM" id="MobiDB-lite"/>
    </source>
</evidence>
<organism evidence="8 9">
    <name type="scientific">Acidovorax lacteus</name>
    <dbReference type="NCBI Taxonomy" id="1924988"/>
    <lineage>
        <taxon>Bacteria</taxon>
        <taxon>Pseudomonadati</taxon>
        <taxon>Pseudomonadota</taxon>
        <taxon>Betaproteobacteria</taxon>
        <taxon>Burkholderiales</taxon>
        <taxon>Comamonadaceae</taxon>
        <taxon>Acidovorax</taxon>
    </lineage>
</organism>
<dbReference type="InterPro" id="IPR029151">
    <property type="entry name" value="Sensor-like_sf"/>
</dbReference>
<gene>
    <name evidence="8" type="ORF">GCM10023090_09100</name>
</gene>
<keyword evidence="9" id="KW-1185">Reference proteome</keyword>